<reference evidence="3 4" key="1">
    <citation type="submission" date="2018-11" db="EMBL/GenBank/DDBJ databases">
        <authorList>
            <person name="Wuyts S."/>
        </authorList>
    </citation>
    <scope>NUCLEOTIDE SEQUENCE [LARGE SCALE GENOMIC DNA]</scope>
    <source>
        <strain evidence="3">Lactobacillus mudanjiangensis AMBF249</strain>
    </source>
</reference>
<feature type="region of interest" description="Disordered" evidence="1">
    <location>
        <begin position="59"/>
        <end position="88"/>
    </location>
</feature>
<gene>
    <name evidence="3" type="ORF">MUDAN_MDHGFNIF_02628</name>
</gene>
<sequence>MATAKAKKSLNTAKKRYAQDFTNWHFAYMKYDRALAKRRELNDKYRGYLKKGETAKATKLKNHGLKSANTQVSNTSKKEKAAKKKAKTAKKKVTALKVASKIADKIAAAKRAKPYRGRTAIYPTKSKTGNIVIIANTGSEGEDNTNNITSYAIDHAEPTNDYSHRETKQITVEGMIVKGKMADARRVYNQLDKWNYRGTELTLRSHITYYHLILVSLNRNYTADLEHGMNVTLTFQFAYRGQLNPGKKTATTNKGTKQSKGNHSTAKKSIKIHAGDTYWGLAQKYKTTVAKLTKLNGPASKTMYGTWWKTHKLRVR</sequence>
<dbReference type="InterPro" id="IPR036779">
    <property type="entry name" value="LysM_dom_sf"/>
</dbReference>
<dbReference type="InterPro" id="IPR018392">
    <property type="entry name" value="LysM"/>
</dbReference>
<dbReference type="EMBL" id="UYIG01000057">
    <property type="protein sequence ID" value="VDG27805.1"/>
    <property type="molecule type" value="Genomic_DNA"/>
</dbReference>
<dbReference type="AlphaFoldDB" id="A0A660DWR7"/>
<feature type="compositionally biased region" description="Low complexity" evidence="1">
    <location>
        <begin position="246"/>
        <end position="256"/>
    </location>
</feature>
<evidence type="ECO:0000313" key="3">
    <source>
        <dbReference type="EMBL" id="VDG27805.1"/>
    </source>
</evidence>
<dbReference type="Gene3D" id="3.10.350.10">
    <property type="entry name" value="LysM domain"/>
    <property type="match status" value="1"/>
</dbReference>
<dbReference type="OrthoDB" id="2283887at2"/>
<dbReference type="InterPro" id="IPR048494">
    <property type="entry name" value="Dit-like_N"/>
</dbReference>
<dbReference type="Proteomes" id="UP000289996">
    <property type="component" value="Unassembled WGS sequence"/>
</dbReference>
<proteinExistence type="predicted"/>
<evidence type="ECO:0000256" key="1">
    <source>
        <dbReference type="SAM" id="MobiDB-lite"/>
    </source>
</evidence>
<evidence type="ECO:0000313" key="4">
    <source>
        <dbReference type="Proteomes" id="UP000289996"/>
    </source>
</evidence>
<name>A0A660DWR7_9LACO</name>
<dbReference type="CDD" id="cd00118">
    <property type="entry name" value="LysM"/>
    <property type="match status" value="1"/>
</dbReference>
<organism evidence="3 4">
    <name type="scientific">Lactiplantibacillus mudanjiangensis</name>
    <dbReference type="NCBI Taxonomy" id="1296538"/>
    <lineage>
        <taxon>Bacteria</taxon>
        <taxon>Bacillati</taxon>
        <taxon>Bacillota</taxon>
        <taxon>Bacilli</taxon>
        <taxon>Lactobacillales</taxon>
        <taxon>Lactobacillaceae</taxon>
        <taxon>Lactiplantibacillus</taxon>
    </lineage>
</organism>
<evidence type="ECO:0000259" key="2">
    <source>
        <dbReference type="PROSITE" id="PS51782"/>
    </source>
</evidence>
<dbReference type="SUPFAM" id="SSF54106">
    <property type="entry name" value="LysM domain"/>
    <property type="match status" value="1"/>
</dbReference>
<accession>A0A660DWR7</accession>
<dbReference type="PROSITE" id="PS51782">
    <property type="entry name" value="LYSM"/>
    <property type="match status" value="1"/>
</dbReference>
<dbReference type="Pfam" id="PF21821">
    <property type="entry name" value="Dit_like"/>
    <property type="match status" value="1"/>
</dbReference>
<dbReference type="RefSeq" id="WP_130851519.1">
    <property type="nucleotide sequence ID" value="NZ_UYIG01000057.1"/>
</dbReference>
<feature type="region of interest" description="Disordered" evidence="1">
    <location>
        <begin position="246"/>
        <end position="267"/>
    </location>
</feature>
<feature type="domain" description="LysM" evidence="2">
    <location>
        <begin position="268"/>
        <end position="315"/>
    </location>
</feature>
<protein>
    <recommendedName>
        <fullName evidence="2">LysM domain-containing protein</fullName>
    </recommendedName>
</protein>
<dbReference type="Pfam" id="PF01476">
    <property type="entry name" value="LysM"/>
    <property type="match status" value="1"/>
</dbReference>
<keyword evidence="4" id="KW-1185">Reference proteome</keyword>